<evidence type="ECO:0000256" key="2">
    <source>
        <dbReference type="ARBA" id="ARBA00022448"/>
    </source>
</evidence>
<organism evidence="11 12">
    <name type="scientific">Zooshikella harenae</name>
    <dbReference type="NCBI Taxonomy" id="2827238"/>
    <lineage>
        <taxon>Bacteria</taxon>
        <taxon>Pseudomonadati</taxon>
        <taxon>Pseudomonadota</taxon>
        <taxon>Gammaproteobacteria</taxon>
        <taxon>Oceanospirillales</taxon>
        <taxon>Zooshikellaceae</taxon>
        <taxon>Zooshikella</taxon>
    </lineage>
</organism>
<feature type="domain" description="Tripartite ATP-independent periplasmic transporters DctQ component" evidence="10">
    <location>
        <begin position="54"/>
        <end position="186"/>
    </location>
</feature>
<keyword evidence="6 9" id="KW-1133">Transmembrane helix</keyword>
<keyword evidence="2 9" id="KW-0813">Transport</keyword>
<comment type="caution">
    <text evidence="11">The sequence shown here is derived from an EMBL/GenBank/DDBJ whole genome shotgun (WGS) entry which is preliminary data.</text>
</comment>
<accession>A0ABS5Z9W6</accession>
<keyword evidence="7 9" id="KW-0472">Membrane</keyword>
<evidence type="ECO:0000256" key="5">
    <source>
        <dbReference type="ARBA" id="ARBA00022692"/>
    </source>
</evidence>
<feature type="transmembrane region" description="Helical" evidence="9">
    <location>
        <begin position="79"/>
        <end position="95"/>
    </location>
</feature>
<comment type="subunit">
    <text evidence="9">The complex comprises the extracytoplasmic solute receptor protein and the two transmembrane proteins.</text>
</comment>
<evidence type="ECO:0000256" key="9">
    <source>
        <dbReference type="RuleBase" id="RU369079"/>
    </source>
</evidence>
<feature type="transmembrane region" description="Helical" evidence="9">
    <location>
        <begin position="46"/>
        <end position="67"/>
    </location>
</feature>
<evidence type="ECO:0000313" key="11">
    <source>
        <dbReference type="EMBL" id="MBU2710852.1"/>
    </source>
</evidence>
<keyword evidence="3" id="KW-1003">Cell membrane</keyword>
<comment type="caution">
    <text evidence="9">Lacks conserved residue(s) required for the propagation of feature annotation.</text>
</comment>
<evidence type="ECO:0000313" key="12">
    <source>
        <dbReference type="Proteomes" id="UP000690515"/>
    </source>
</evidence>
<sequence length="204" mass="23087">MTKDNNHSNNTPPNQPSHNVQSNQILSIIFKATTKIDLLTEHIGRFVSWFSLLLMLSIFLVVLLRYIFNIGSIALQESAHYIHSFIFLTASGYALKHNAHVRVDILYRKMSKKRQALIDALGSLFLLLPVCFFIAIMSWDYVGNSWQVLEGSNEPGGIPGVFLLKSLILAMCFVFILQGFAELFRSILILADAWNYQHKTGVNV</sequence>
<dbReference type="InterPro" id="IPR055348">
    <property type="entry name" value="DctQ"/>
</dbReference>
<dbReference type="PANTHER" id="PTHR35011">
    <property type="entry name" value="2,3-DIKETO-L-GULONATE TRAP TRANSPORTER SMALL PERMEASE PROTEIN YIAM"/>
    <property type="match status" value="1"/>
</dbReference>
<dbReference type="Proteomes" id="UP000690515">
    <property type="component" value="Unassembled WGS sequence"/>
</dbReference>
<name>A0ABS5Z9W6_9GAMM</name>
<keyword evidence="5 9" id="KW-0812">Transmembrane</keyword>
<dbReference type="EMBL" id="JAGSOY010000011">
    <property type="protein sequence ID" value="MBU2710852.1"/>
    <property type="molecule type" value="Genomic_DNA"/>
</dbReference>
<evidence type="ECO:0000256" key="1">
    <source>
        <dbReference type="ARBA" id="ARBA00004429"/>
    </source>
</evidence>
<evidence type="ECO:0000259" key="10">
    <source>
        <dbReference type="Pfam" id="PF04290"/>
    </source>
</evidence>
<dbReference type="InterPro" id="IPR007387">
    <property type="entry name" value="TRAP_DctQ"/>
</dbReference>
<keyword evidence="12" id="KW-1185">Reference proteome</keyword>
<dbReference type="Pfam" id="PF04290">
    <property type="entry name" value="DctQ"/>
    <property type="match status" value="1"/>
</dbReference>
<evidence type="ECO:0000256" key="4">
    <source>
        <dbReference type="ARBA" id="ARBA00022519"/>
    </source>
</evidence>
<evidence type="ECO:0000256" key="3">
    <source>
        <dbReference type="ARBA" id="ARBA00022475"/>
    </source>
</evidence>
<comment type="subcellular location">
    <subcellularLocation>
        <location evidence="1 9">Cell inner membrane</location>
        <topology evidence="1 9">Multi-pass membrane protein</topology>
    </subcellularLocation>
</comment>
<dbReference type="PANTHER" id="PTHR35011:SF4">
    <property type="entry name" value="SLL1102 PROTEIN"/>
    <property type="match status" value="1"/>
</dbReference>
<dbReference type="RefSeq" id="WP_215819014.1">
    <property type="nucleotide sequence ID" value="NZ_JAGSOY010000011.1"/>
</dbReference>
<evidence type="ECO:0000256" key="7">
    <source>
        <dbReference type="ARBA" id="ARBA00023136"/>
    </source>
</evidence>
<keyword evidence="4 9" id="KW-0997">Cell inner membrane</keyword>
<comment type="similarity">
    <text evidence="8 9">Belongs to the TRAP transporter small permease family.</text>
</comment>
<gene>
    <name evidence="11" type="ORF">KCG35_07255</name>
</gene>
<comment type="function">
    <text evidence="9">Part of the tripartite ATP-independent periplasmic (TRAP) transport system.</text>
</comment>
<evidence type="ECO:0000256" key="6">
    <source>
        <dbReference type="ARBA" id="ARBA00022989"/>
    </source>
</evidence>
<feature type="transmembrane region" description="Helical" evidence="9">
    <location>
        <begin position="116"/>
        <end position="137"/>
    </location>
</feature>
<protein>
    <recommendedName>
        <fullName evidence="9">TRAP transporter small permease protein</fullName>
    </recommendedName>
</protein>
<reference evidence="11 12" key="1">
    <citation type="submission" date="2021-04" db="EMBL/GenBank/DDBJ databases">
        <authorList>
            <person name="Pira H."/>
            <person name="Risdian C."/>
            <person name="Wink J."/>
        </authorList>
    </citation>
    <scope>NUCLEOTIDE SEQUENCE [LARGE SCALE GENOMIC DNA]</scope>
    <source>
        <strain evidence="11 12">WH53</strain>
    </source>
</reference>
<evidence type="ECO:0000256" key="8">
    <source>
        <dbReference type="ARBA" id="ARBA00038436"/>
    </source>
</evidence>
<proteinExistence type="inferred from homology"/>